<feature type="modified residue" description="4-aspartylphosphate" evidence="5">
    <location>
        <position position="53"/>
    </location>
</feature>
<keyword evidence="2" id="KW-0805">Transcription regulation</keyword>
<organism evidence="7 8">
    <name type="scientific">Brevibacillus fulvus</name>
    <dbReference type="NCBI Taxonomy" id="1125967"/>
    <lineage>
        <taxon>Bacteria</taxon>
        <taxon>Bacillati</taxon>
        <taxon>Bacillota</taxon>
        <taxon>Bacilli</taxon>
        <taxon>Bacillales</taxon>
        <taxon>Paenibacillaceae</taxon>
        <taxon>Brevibacillus</taxon>
    </lineage>
</organism>
<evidence type="ECO:0000256" key="1">
    <source>
        <dbReference type="ARBA" id="ARBA00023012"/>
    </source>
</evidence>
<dbReference type="InterPro" id="IPR051677">
    <property type="entry name" value="AfsR-DnrI-RedD_regulator"/>
</dbReference>
<evidence type="ECO:0000313" key="7">
    <source>
        <dbReference type="EMBL" id="MBM7591399.1"/>
    </source>
</evidence>
<keyword evidence="5" id="KW-0597">Phosphoprotein</keyword>
<evidence type="ECO:0000313" key="8">
    <source>
        <dbReference type="Proteomes" id="UP000717624"/>
    </source>
</evidence>
<dbReference type="AlphaFoldDB" id="A0A938Y014"/>
<dbReference type="PROSITE" id="PS50110">
    <property type="entry name" value="RESPONSE_REGULATORY"/>
    <property type="match status" value="1"/>
</dbReference>
<dbReference type="Pfam" id="PF03704">
    <property type="entry name" value="BTAD"/>
    <property type="match status" value="1"/>
</dbReference>
<dbReference type="InterPro" id="IPR016032">
    <property type="entry name" value="Sig_transdc_resp-reg_C-effctor"/>
</dbReference>
<evidence type="ECO:0000259" key="6">
    <source>
        <dbReference type="PROSITE" id="PS50110"/>
    </source>
</evidence>
<feature type="domain" description="Response regulatory" evidence="6">
    <location>
        <begin position="2"/>
        <end position="116"/>
    </location>
</feature>
<protein>
    <submittedName>
        <fullName evidence="7">Two-component SAPR family response regulator</fullName>
    </submittedName>
</protein>
<dbReference type="SUPFAM" id="SSF48452">
    <property type="entry name" value="TPR-like"/>
    <property type="match status" value="1"/>
</dbReference>
<reference evidence="7" key="1">
    <citation type="submission" date="2021-01" db="EMBL/GenBank/DDBJ databases">
        <title>Genomic Encyclopedia of Type Strains, Phase IV (KMG-IV): sequencing the most valuable type-strain genomes for metagenomic binning, comparative biology and taxonomic classification.</title>
        <authorList>
            <person name="Goeker M."/>
        </authorList>
    </citation>
    <scope>NUCLEOTIDE SEQUENCE</scope>
    <source>
        <strain evidence="7">DSM 25523</strain>
    </source>
</reference>
<dbReference type="SUPFAM" id="SSF46894">
    <property type="entry name" value="C-terminal effector domain of the bipartite response regulators"/>
    <property type="match status" value="1"/>
</dbReference>
<dbReference type="GO" id="GO:0003677">
    <property type="term" value="F:DNA binding"/>
    <property type="evidence" value="ECO:0007669"/>
    <property type="project" value="UniProtKB-KW"/>
</dbReference>
<dbReference type="Pfam" id="PF00072">
    <property type="entry name" value="Response_reg"/>
    <property type="match status" value="1"/>
</dbReference>
<evidence type="ECO:0000256" key="5">
    <source>
        <dbReference type="PROSITE-ProRule" id="PRU00169"/>
    </source>
</evidence>
<dbReference type="SMART" id="SM00448">
    <property type="entry name" value="REC"/>
    <property type="match status" value="1"/>
</dbReference>
<dbReference type="SMART" id="SM01043">
    <property type="entry name" value="BTAD"/>
    <property type="match status" value="1"/>
</dbReference>
<comment type="caution">
    <text evidence="7">The sequence shown here is derived from an EMBL/GenBank/DDBJ whole genome shotgun (WGS) entry which is preliminary data.</text>
</comment>
<dbReference type="GO" id="GO:0000160">
    <property type="term" value="P:phosphorelay signal transduction system"/>
    <property type="evidence" value="ECO:0007669"/>
    <property type="project" value="UniProtKB-KW"/>
</dbReference>
<dbReference type="SUPFAM" id="SSF52172">
    <property type="entry name" value="CheY-like"/>
    <property type="match status" value="1"/>
</dbReference>
<dbReference type="InterPro" id="IPR036388">
    <property type="entry name" value="WH-like_DNA-bd_sf"/>
</dbReference>
<dbReference type="InterPro" id="IPR001789">
    <property type="entry name" value="Sig_transdc_resp-reg_receiver"/>
</dbReference>
<keyword evidence="1" id="KW-0902">Two-component regulatory system</keyword>
<dbReference type="InterPro" id="IPR011006">
    <property type="entry name" value="CheY-like_superfamily"/>
</dbReference>
<sequence length="377" mass="44172">MRTILIDDEHHALDILQRQLQKVADIKVVGTYTNPLAGKEHILNDEVDLVFLDIHLPEINGIELAEQIAEKRPNLPIVFVTAYDDYAIKAFELNALDYLLKPVKAERLAKTVQRVREQLAGKPSIDSVSAKHGLRINMFQNLSILSGDGQTVPVRWRTAKTQELFLYLLQHRGQLVRKTALTDLLWPEYEIDKAFSQLYTAIYHIRKTMEPFAACVQIANMMDGYVLNLENVRLDVEQWEKHMQAEQPVTAETIQDYEKHMALYAGDYLQEHDYWWAESERQRLKLVWSRITFELAEWYVSCQQYEKAVEKYLEICNRLPLAEEAHFALMKIYAAMNNRVSVHFQYRQLSTLLMEELNELPSPAINDWYLEWKETKE</sequence>
<evidence type="ECO:0000256" key="3">
    <source>
        <dbReference type="ARBA" id="ARBA00023125"/>
    </source>
</evidence>
<gene>
    <name evidence="7" type="ORF">JOD01_003038</name>
</gene>
<dbReference type="InterPro" id="IPR005158">
    <property type="entry name" value="BTAD"/>
</dbReference>
<dbReference type="Gene3D" id="1.10.10.10">
    <property type="entry name" value="Winged helix-like DNA-binding domain superfamily/Winged helix DNA-binding domain"/>
    <property type="match status" value="1"/>
</dbReference>
<accession>A0A938Y014</accession>
<proteinExistence type="predicted"/>
<dbReference type="Proteomes" id="UP000717624">
    <property type="component" value="Unassembled WGS sequence"/>
</dbReference>
<evidence type="ECO:0000256" key="4">
    <source>
        <dbReference type="ARBA" id="ARBA00023163"/>
    </source>
</evidence>
<dbReference type="Gene3D" id="3.40.50.2300">
    <property type="match status" value="1"/>
</dbReference>
<dbReference type="InterPro" id="IPR011990">
    <property type="entry name" value="TPR-like_helical_dom_sf"/>
</dbReference>
<name>A0A938Y014_9BACL</name>
<dbReference type="PANTHER" id="PTHR35807:SF2">
    <property type="entry name" value="TRANSCRIPTIONAL ACTIVATOR DOMAIN"/>
    <property type="match status" value="1"/>
</dbReference>
<evidence type="ECO:0000256" key="2">
    <source>
        <dbReference type="ARBA" id="ARBA00023015"/>
    </source>
</evidence>
<dbReference type="GO" id="GO:0006355">
    <property type="term" value="P:regulation of DNA-templated transcription"/>
    <property type="evidence" value="ECO:0007669"/>
    <property type="project" value="InterPro"/>
</dbReference>
<keyword evidence="8" id="KW-1185">Reference proteome</keyword>
<dbReference type="PANTHER" id="PTHR35807">
    <property type="entry name" value="TRANSCRIPTIONAL REGULATOR REDD-RELATED"/>
    <property type="match status" value="1"/>
</dbReference>
<keyword evidence="4" id="KW-0804">Transcription</keyword>
<dbReference type="EMBL" id="JAFBEB010000011">
    <property type="protein sequence ID" value="MBM7591399.1"/>
    <property type="molecule type" value="Genomic_DNA"/>
</dbReference>
<dbReference type="RefSeq" id="WP_204519105.1">
    <property type="nucleotide sequence ID" value="NZ_BAABIN010000031.1"/>
</dbReference>
<keyword evidence="3" id="KW-0238">DNA-binding</keyword>
<dbReference type="Gene3D" id="1.25.40.10">
    <property type="entry name" value="Tetratricopeptide repeat domain"/>
    <property type="match status" value="1"/>
</dbReference>